<comment type="similarity">
    <text evidence="4 13">Belongs to the cytochrome P450 family.</text>
</comment>
<evidence type="ECO:0000256" key="11">
    <source>
        <dbReference type="ARBA" id="ARBA00023241"/>
    </source>
</evidence>
<dbReference type="EMBL" id="JACMSC010000010">
    <property type="protein sequence ID" value="KAG6502907.1"/>
    <property type="molecule type" value="Genomic_DNA"/>
</dbReference>
<keyword evidence="7 13" id="KW-0560">Oxidoreductase</keyword>
<dbReference type="GO" id="GO:0020037">
    <property type="term" value="F:heme binding"/>
    <property type="evidence" value="ECO:0007669"/>
    <property type="project" value="InterPro"/>
</dbReference>
<protein>
    <submittedName>
        <fullName evidence="15">Uncharacterized protein</fullName>
    </submittedName>
</protein>
<keyword evidence="14" id="KW-1133">Transmembrane helix</keyword>
<keyword evidence="14" id="KW-0812">Transmembrane</keyword>
<comment type="pathway">
    <text evidence="3">Secondary metabolite biosynthesis; flavonoid biosynthesis.</text>
</comment>
<reference evidence="15 17" key="1">
    <citation type="submission" date="2020-08" db="EMBL/GenBank/DDBJ databases">
        <title>Plant Genome Project.</title>
        <authorList>
            <person name="Zhang R.-G."/>
        </authorList>
    </citation>
    <scope>NUCLEOTIDE SEQUENCE [LARGE SCALE GENOMIC DNA]</scope>
    <source>
        <tissue evidence="15">Rhizome</tissue>
    </source>
</reference>
<keyword evidence="10 14" id="KW-0472">Membrane</keyword>
<dbReference type="FunFam" id="1.10.630.10:FF:000019">
    <property type="entry name" value="Cytochrome P450 family protein"/>
    <property type="match status" value="1"/>
</dbReference>
<dbReference type="Pfam" id="PF00067">
    <property type="entry name" value="p450"/>
    <property type="match status" value="1"/>
</dbReference>
<proteinExistence type="inferred from homology"/>
<dbReference type="GO" id="GO:0016705">
    <property type="term" value="F:oxidoreductase activity, acting on paired donors, with incorporation or reduction of molecular oxygen"/>
    <property type="evidence" value="ECO:0007669"/>
    <property type="project" value="InterPro"/>
</dbReference>
<dbReference type="AlphaFoldDB" id="A0A8J5GBK9"/>
<dbReference type="PRINTS" id="PR00385">
    <property type="entry name" value="P450"/>
</dbReference>
<dbReference type="EMBL" id="JACMSC010000010">
    <property type="protein sequence ID" value="KAG6502906.1"/>
    <property type="molecule type" value="Genomic_DNA"/>
</dbReference>
<dbReference type="CDD" id="cd20655">
    <property type="entry name" value="CYP93"/>
    <property type="match status" value="1"/>
</dbReference>
<evidence type="ECO:0000256" key="2">
    <source>
        <dbReference type="ARBA" id="ARBA00004370"/>
    </source>
</evidence>
<keyword evidence="17" id="KW-1185">Reference proteome</keyword>
<keyword evidence="11" id="KW-0284">Flavonoid biosynthesis</keyword>
<comment type="caution">
    <text evidence="15">The sequence shown here is derived from an EMBL/GenBank/DDBJ whole genome shotgun (WGS) entry which is preliminary data.</text>
</comment>
<dbReference type="Gene3D" id="1.10.630.10">
    <property type="entry name" value="Cytochrome P450"/>
    <property type="match status" value="1"/>
</dbReference>
<evidence type="ECO:0000256" key="5">
    <source>
        <dbReference type="ARBA" id="ARBA00022617"/>
    </source>
</evidence>
<evidence type="ECO:0000256" key="3">
    <source>
        <dbReference type="ARBA" id="ARBA00004966"/>
    </source>
</evidence>
<dbReference type="InterPro" id="IPR001128">
    <property type="entry name" value="Cyt_P450"/>
</dbReference>
<name>A0A8J5GBK9_ZINOF</name>
<gene>
    <name evidence="15" type="ORF">ZIOFF_035195</name>
    <name evidence="16" type="ORF">ZIOFF_035196</name>
</gene>
<dbReference type="PANTHER" id="PTHR47943:SF8">
    <property type="entry name" value="CYTOCHROME P450"/>
    <property type="match status" value="1"/>
</dbReference>
<dbReference type="GO" id="GO:0004497">
    <property type="term" value="F:monooxygenase activity"/>
    <property type="evidence" value="ECO:0007669"/>
    <property type="project" value="UniProtKB-KW"/>
</dbReference>
<feature type="transmembrane region" description="Helical" evidence="14">
    <location>
        <begin position="29"/>
        <end position="46"/>
    </location>
</feature>
<dbReference type="GO" id="GO:0005506">
    <property type="term" value="F:iron ion binding"/>
    <property type="evidence" value="ECO:0007669"/>
    <property type="project" value="InterPro"/>
</dbReference>
<dbReference type="Proteomes" id="UP000734854">
    <property type="component" value="Unassembled WGS sequence"/>
</dbReference>
<dbReference type="GO" id="GO:0016020">
    <property type="term" value="C:membrane"/>
    <property type="evidence" value="ECO:0007669"/>
    <property type="project" value="UniProtKB-SubCell"/>
</dbReference>
<evidence type="ECO:0000256" key="12">
    <source>
        <dbReference type="PIRSR" id="PIRSR602401-1"/>
    </source>
</evidence>
<keyword evidence="9 13" id="KW-0503">Monooxygenase</keyword>
<evidence type="ECO:0000256" key="13">
    <source>
        <dbReference type="RuleBase" id="RU000461"/>
    </source>
</evidence>
<evidence type="ECO:0000256" key="7">
    <source>
        <dbReference type="ARBA" id="ARBA00023002"/>
    </source>
</evidence>
<keyword evidence="6 12" id="KW-0479">Metal-binding</keyword>
<dbReference type="InterPro" id="IPR017972">
    <property type="entry name" value="Cyt_P450_CS"/>
</dbReference>
<evidence type="ECO:0000256" key="10">
    <source>
        <dbReference type="ARBA" id="ARBA00023136"/>
    </source>
</evidence>
<dbReference type="InterPro" id="IPR036396">
    <property type="entry name" value="Cyt_P450_sf"/>
</dbReference>
<dbReference type="PROSITE" id="PS00086">
    <property type="entry name" value="CYTOCHROME_P450"/>
    <property type="match status" value="1"/>
</dbReference>
<evidence type="ECO:0000256" key="6">
    <source>
        <dbReference type="ARBA" id="ARBA00022723"/>
    </source>
</evidence>
<evidence type="ECO:0000313" key="17">
    <source>
        <dbReference type="Proteomes" id="UP000734854"/>
    </source>
</evidence>
<dbReference type="PRINTS" id="PR00463">
    <property type="entry name" value="EP450I"/>
</dbReference>
<evidence type="ECO:0000256" key="8">
    <source>
        <dbReference type="ARBA" id="ARBA00023004"/>
    </source>
</evidence>
<comment type="cofactor">
    <cofactor evidence="1 12">
        <name>heme</name>
        <dbReference type="ChEBI" id="CHEBI:30413"/>
    </cofactor>
</comment>
<dbReference type="GO" id="GO:0009813">
    <property type="term" value="P:flavonoid biosynthetic process"/>
    <property type="evidence" value="ECO:0007669"/>
    <property type="project" value="UniProtKB-KW"/>
</dbReference>
<comment type="subcellular location">
    <subcellularLocation>
        <location evidence="2">Membrane</location>
    </subcellularLocation>
</comment>
<evidence type="ECO:0000256" key="1">
    <source>
        <dbReference type="ARBA" id="ARBA00001971"/>
    </source>
</evidence>
<accession>A0A8J5GBK9</accession>
<dbReference type="SUPFAM" id="SSF48264">
    <property type="entry name" value="Cytochrome P450"/>
    <property type="match status" value="1"/>
</dbReference>
<sequence>MYIYPFSTPLLLSQSISSKEMAAADLQSLAIPILVIVFPILILITWRRRRPALRLPPGPIALPIIGHLHHLRPIPHQSFHKLSKRYGGLIGLRLGSVPCIVVSSSSMIKEIMRTQETAWSDRPQFRVSSYIAYDCSGFVFAPYGPHWRFLKKLCMSELLGGRTIDQLLPIRTEEVVSLVRSLYDRCKVGRTSINMGSEVLNLTNNVISRMTTGHRCCGSDGEAMEMRKIVEGVAELVGKFNMADFIGICKNWDLQGFDKRSKDVRQRYDAMMERIMKEKEEARKKKSGGIKDLLDILIDIADDSSAEVRLSREHIKAFVMDIFVAGTDTSALTLEWGLAELINHPDILRKAQDEIEAVVGKKRLVQESDVANLPYMQAIIKETMRLHPSGPLIPRRSTRDTKIKGYDVPANTTVFVNVWANGRDPEQWPEPFEFRPERFLEEPGQKLDVRGQHFELIPFGSGRRLCPGASLALHFVPCALAAMLQCFDWESEDGGKVDMAEGLSVTLVRNKHLVCVPVPRLNPMLLD</sequence>
<dbReference type="PANTHER" id="PTHR47943">
    <property type="entry name" value="CYTOCHROME P450 93A3-LIKE"/>
    <property type="match status" value="1"/>
</dbReference>
<evidence type="ECO:0000256" key="9">
    <source>
        <dbReference type="ARBA" id="ARBA00023033"/>
    </source>
</evidence>
<keyword evidence="5 12" id="KW-0349">Heme</keyword>
<dbReference type="InterPro" id="IPR002401">
    <property type="entry name" value="Cyt_P450_E_grp-I"/>
</dbReference>
<evidence type="ECO:0000256" key="14">
    <source>
        <dbReference type="SAM" id="Phobius"/>
    </source>
</evidence>
<evidence type="ECO:0000256" key="4">
    <source>
        <dbReference type="ARBA" id="ARBA00010617"/>
    </source>
</evidence>
<keyword evidence="8 12" id="KW-0408">Iron</keyword>
<evidence type="ECO:0000313" key="15">
    <source>
        <dbReference type="EMBL" id="KAG6502906.1"/>
    </source>
</evidence>
<evidence type="ECO:0000313" key="16">
    <source>
        <dbReference type="EMBL" id="KAG6502907.1"/>
    </source>
</evidence>
<organism evidence="15 17">
    <name type="scientific">Zingiber officinale</name>
    <name type="common">Ginger</name>
    <name type="synonym">Amomum zingiber</name>
    <dbReference type="NCBI Taxonomy" id="94328"/>
    <lineage>
        <taxon>Eukaryota</taxon>
        <taxon>Viridiplantae</taxon>
        <taxon>Streptophyta</taxon>
        <taxon>Embryophyta</taxon>
        <taxon>Tracheophyta</taxon>
        <taxon>Spermatophyta</taxon>
        <taxon>Magnoliopsida</taxon>
        <taxon>Liliopsida</taxon>
        <taxon>Zingiberales</taxon>
        <taxon>Zingiberaceae</taxon>
        <taxon>Zingiber</taxon>
    </lineage>
</organism>
<feature type="binding site" description="axial binding residue" evidence="12">
    <location>
        <position position="466"/>
    </location>
    <ligand>
        <name>heme</name>
        <dbReference type="ChEBI" id="CHEBI:30413"/>
    </ligand>
    <ligandPart>
        <name>Fe</name>
        <dbReference type="ChEBI" id="CHEBI:18248"/>
    </ligandPart>
</feature>